<comment type="pathway">
    <text evidence="1 8">Amino-acid biosynthesis; L-histidine biosynthesis; L-histidine from 5-phospho-alpha-D-ribose 1-diphosphate: step 8/9.</text>
</comment>
<name>A0A2T0T7Z2_9PSEU</name>
<dbReference type="SMART" id="SM00481">
    <property type="entry name" value="POLIIIAc"/>
    <property type="match status" value="1"/>
</dbReference>
<evidence type="ECO:0000256" key="1">
    <source>
        <dbReference type="ARBA" id="ARBA00004970"/>
    </source>
</evidence>
<gene>
    <name evidence="10" type="ORF">CLV43_105560</name>
</gene>
<dbReference type="EMBL" id="PVTF01000005">
    <property type="protein sequence ID" value="PRY41801.1"/>
    <property type="molecule type" value="Genomic_DNA"/>
</dbReference>
<dbReference type="InterPro" id="IPR010140">
    <property type="entry name" value="Histidinol_P_phosphatase_HisJ"/>
</dbReference>
<dbReference type="GO" id="GO:0000105">
    <property type="term" value="P:L-histidine biosynthetic process"/>
    <property type="evidence" value="ECO:0007669"/>
    <property type="project" value="UniProtKB-UniRule"/>
</dbReference>
<organism evidence="10 11">
    <name type="scientific">Umezawaea tangerina</name>
    <dbReference type="NCBI Taxonomy" id="84725"/>
    <lineage>
        <taxon>Bacteria</taxon>
        <taxon>Bacillati</taxon>
        <taxon>Actinomycetota</taxon>
        <taxon>Actinomycetes</taxon>
        <taxon>Pseudonocardiales</taxon>
        <taxon>Pseudonocardiaceae</taxon>
        <taxon>Umezawaea</taxon>
    </lineage>
</organism>
<keyword evidence="4 8" id="KW-0028">Amino-acid biosynthesis</keyword>
<dbReference type="NCBIfam" id="NF005596">
    <property type="entry name" value="PRK07328.1"/>
    <property type="match status" value="1"/>
</dbReference>
<proteinExistence type="inferred from homology"/>
<evidence type="ECO:0000256" key="2">
    <source>
        <dbReference type="ARBA" id="ARBA00009152"/>
    </source>
</evidence>
<dbReference type="SUPFAM" id="SSF89550">
    <property type="entry name" value="PHP domain-like"/>
    <property type="match status" value="1"/>
</dbReference>
<evidence type="ECO:0000259" key="9">
    <source>
        <dbReference type="SMART" id="SM00481"/>
    </source>
</evidence>
<evidence type="ECO:0000256" key="6">
    <source>
        <dbReference type="ARBA" id="ARBA00023102"/>
    </source>
</evidence>
<dbReference type="NCBIfam" id="TIGR01856">
    <property type="entry name" value="hisJ_fam"/>
    <property type="match status" value="1"/>
</dbReference>
<evidence type="ECO:0000256" key="5">
    <source>
        <dbReference type="ARBA" id="ARBA00022801"/>
    </source>
</evidence>
<protein>
    <recommendedName>
        <fullName evidence="3 8">Histidinol-phosphatase</fullName>
        <shortName evidence="8">HolPase</shortName>
        <ecNumber evidence="3 8">3.1.3.15</ecNumber>
    </recommendedName>
</protein>
<evidence type="ECO:0000313" key="10">
    <source>
        <dbReference type="EMBL" id="PRY41801.1"/>
    </source>
</evidence>
<dbReference type="AlphaFoldDB" id="A0A2T0T7Z2"/>
<evidence type="ECO:0000256" key="8">
    <source>
        <dbReference type="RuleBase" id="RU366003"/>
    </source>
</evidence>
<dbReference type="GO" id="GO:0005737">
    <property type="term" value="C:cytoplasm"/>
    <property type="evidence" value="ECO:0007669"/>
    <property type="project" value="TreeGrafter"/>
</dbReference>
<reference evidence="10 11" key="1">
    <citation type="submission" date="2018-03" db="EMBL/GenBank/DDBJ databases">
        <title>Genomic Encyclopedia of Archaeal and Bacterial Type Strains, Phase II (KMG-II): from individual species to whole genera.</title>
        <authorList>
            <person name="Goeker M."/>
        </authorList>
    </citation>
    <scope>NUCLEOTIDE SEQUENCE [LARGE SCALE GENOMIC DNA]</scope>
    <source>
        <strain evidence="10 11">DSM 44720</strain>
    </source>
</reference>
<evidence type="ECO:0000256" key="4">
    <source>
        <dbReference type="ARBA" id="ARBA00022605"/>
    </source>
</evidence>
<dbReference type="UniPathway" id="UPA00031">
    <property type="reaction ID" value="UER00013"/>
</dbReference>
<dbReference type="CDD" id="cd12110">
    <property type="entry name" value="PHP_HisPPase_Hisj_like"/>
    <property type="match status" value="1"/>
</dbReference>
<comment type="catalytic activity">
    <reaction evidence="7 8">
        <text>L-histidinol phosphate + H2O = L-histidinol + phosphate</text>
        <dbReference type="Rhea" id="RHEA:14465"/>
        <dbReference type="ChEBI" id="CHEBI:15377"/>
        <dbReference type="ChEBI" id="CHEBI:43474"/>
        <dbReference type="ChEBI" id="CHEBI:57699"/>
        <dbReference type="ChEBI" id="CHEBI:57980"/>
        <dbReference type="EC" id="3.1.3.15"/>
    </reaction>
</comment>
<comment type="similarity">
    <text evidence="2 8">Belongs to the PHP hydrolase family. HisK subfamily.</text>
</comment>
<evidence type="ECO:0000256" key="3">
    <source>
        <dbReference type="ARBA" id="ARBA00013085"/>
    </source>
</evidence>
<dbReference type="RefSeq" id="WP_106188852.1">
    <property type="nucleotide sequence ID" value="NZ_PVTF01000005.1"/>
</dbReference>
<dbReference type="InterPro" id="IPR016195">
    <property type="entry name" value="Pol/histidinol_Pase-like"/>
</dbReference>
<feature type="domain" description="Polymerase/histidinol phosphatase N-terminal" evidence="9">
    <location>
        <begin position="2"/>
        <end position="90"/>
    </location>
</feature>
<dbReference type="GO" id="GO:0004401">
    <property type="term" value="F:histidinol-phosphatase activity"/>
    <property type="evidence" value="ECO:0007669"/>
    <property type="project" value="UniProtKB-UniRule"/>
</dbReference>
<dbReference type="Pfam" id="PF02811">
    <property type="entry name" value="PHP"/>
    <property type="match status" value="1"/>
</dbReference>
<evidence type="ECO:0000256" key="7">
    <source>
        <dbReference type="ARBA" id="ARBA00049158"/>
    </source>
</evidence>
<keyword evidence="5 8" id="KW-0378">Hydrolase</keyword>
<dbReference type="PANTHER" id="PTHR21039">
    <property type="entry name" value="HISTIDINOL PHOSPHATASE-RELATED"/>
    <property type="match status" value="1"/>
</dbReference>
<accession>A0A2T0T7Z2</accession>
<sequence>MFDLHTHHERCGHAVGSLREMVEAAIEAGLDTIGVSDHSPFFGRPEDHYKPWVAMAKSEFPRYLAEAAALRDEFRDRITVLVGVESDFLDEHVELYREIYRRHPLDYIIGSVHILGATDIFDPARWEGADLLAEKESYCAAVGRAARSGVFDILGHVDAIKGNRPELVDIQTPAVDRMLRDIVEADVVMEINTSGGTKPVGGWYPSPDVLERAAFYGVKVTFGSDAHRPSRIGEDFEAVRVRLRELGYRHWHLFRDRKRECRPL</sequence>
<comment type="caution">
    <text evidence="10">The sequence shown here is derived from an EMBL/GenBank/DDBJ whole genome shotgun (WGS) entry which is preliminary data.</text>
</comment>
<keyword evidence="11" id="KW-1185">Reference proteome</keyword>
<keyword evidence="6 8" id="KW-0368">Histidine biosynthesis</keyword>
<dbReference type="PANTHER" id="PTHR21039:SF0">
    <property type="entry name" value="HISTIDINOL-PHOSPHATASE"/>
    <property type="match status" value="1"/>
</dbReference>
<dbReference type="Proteomes" id="UP000239494">
    <property type="component" value="Unassembled WGS sequence"/>
</dbReference>
<dbReference type="EC" id="3.1.3.15" evidence="3 8"/>
<dbReference type="InterPro" id="IPR004013">
    <property type="entry name" value="PHP_dom"/>
</dbReference>
<dbReference type="InterPro" id="IPR003141">
    <property type="entry name" value="Pol/His_phosphatase_N"/>
</dbReference>
<dbReference type="Gene3D" id="3.20.20.140">
    <property type="entry name" value="Metal-dependent hydrolases"/>
    <property type="match status" value="1"/>
</dbReference>
<dbReference type="OrthoDB" id="6637113at2"/>
<evidence type="ECO:0000313" key="11">
    <source>
        <dbReference type="Proteomes" id="UP000239494"/>
    </source>
</evidence>